<proteinExistence type="predicted"/>
<dbReference type="Gene3D" id="2.102.10.10">
    <property type="entry name" value="Rieske [2Fe-2S] iron-sulphur domain"/>
    <property type="match status" value="1"/>
</dbReference>
<accession>A0A2H9VMF3</accession>
<evidence type="ECO:0000256" key="1">
    <source>
        <dbReference type="ARBA" id="ARBA00022714"/>
    </source>
</evidence>
<evidence type="ECO:0000259" key="5">
    <source>
        <dbReference type="PROSITE" id="PS51296"/>
    </source>
</evidence>
<dbReference type="GO" id="GO:0051213">
    <property type="term" value="F:dioxygenase activity"/>
    <property type="evidence" value="ECO:0007669"/>
    <property type="project" value="UniProtKB-KW"/>
</dbReference>
<dbReference type="EMBL" id="PGFJ01000002">
    <property type="protein sequence ID" value="PJJ79521.1"/>
    <property type="molecule type" value="Genomic_DNA"/>
</dbReference>
<dbReference type="OrthoDB" id="593800at2"/>
<feature type="domain" description="Rieske" evidence="5">
    <location>
        <begin position="5"/>
        <end position="98"/>
    </location>
</feature>
<dbReference type="Proteomes" id="UP000242687">
    <property type="component" value="Unassembled WGS sequence"/>
</dbReference>
<dbReference type="Pfam" id="PF00355">
    <property type="entry name" value="Rieske"/>
    <property type="match status" value="1"/>
</dbReference>
<dbReference type="GO" id="GO:0051537">
    <property type="term" value="F:2 iron, 2 sulfur cluster binding"/>
    <property type="evidence" value="ECO:0007669"/>
    <property type="project" value="UniProtKB-KW"/>
</dbReference>
<comment type="caution">
    <text evidence="6">The sequence shown here is derived from an EMBL/GenBank/DDBJ whole genome shotgun (WGS) entry which is preliminary data.</text>
</comment>
<protein>
    <submittedName>
        <fullName evidence="6">Nitrite reductase (NADH) small subunit/3-phenylpropionate/trans-cinnamate dioxygenase ferredoxin subunit</fullName>
    </submittedName>
</protein>
<keyword evidence="6" id="KW-0223">Dioxygenase</keyword>
<dbReference type="InterPro" id="IPR017941">
    <property type="entry name" value="Rieske_2Fe-2S"/>
</dbReference>
<keyword evidence="2" id="KW-0479">Metal-binding</keyword>
<reference evidence="6 7" key="1">
    <citation type="submission" date="2017-11" db="EMBL/GenBank/DDBJ databases">
        <title>Genomic Encyclopedia of Archaeal and Bacterial Type Strains, Phase II (KMG-II): From Individual Species to Whole Genera.</title>
        <authorList>
            <person name="Goeker M."/>
        </authorList>
    </citation>
    <scope>NUCLEOTIDE SEQUENCE [LARGE SCALE GENOMIC DNA]</scope>
    <source>
        <strain evidence="6 7">DSM 28175</strain>
    </source>
</reference>
<dbReference type="PANTHER" id="PTHR21496">
    <property type="entry name" value="FERREDOXIN-RELATED"/>
    <property type="match status" value="1"/>
</dbReference>
<organism evidence="6 7">
    <name type="scientific">Mucilaginibacter auburnensis</name>
    <dbReference type="NCBI Taxonomy" id="1457233"/>
    <lineage>
        <taxon>Bacteria</taxon>
        <taxon>Pseudomonadati</taxon>
        <taxon>Bacteroidota</taxon>
        <taxon>Sphingobacteriia</taxon>
        <taxon>Sphingobacteriales</taxon>
        <taxon>Sphingobacteriaceae</taxon>
        <taxon>Mucilaginibacter</taxon>
    </lineage>
</organism>
<evidence type="ECO:0000313" key="7">
    <source>
        <dbReference type="Proteomes" id="UP000242687"/>
    </source>
</evidence>
<dbReference type="SUPFAM" id="SSF50022">
    <property type="entry name" value="ISP domain"/>
    <property type="match status" value="1"/>
</dbReference>
<dbReference type="AlphaFoldDB" id="A0A2H9VMF3"/>
<dbReference type="RefSeq" id="WP_100341855.1">
    <property type="nucleotide sequence ID" value="NZ_PGFJ01000002.1"/>
</dbReference>
<keyword evidence="6" id="KW-0560">Oxidoreductase</keyword>
<gene>
    <name evidence="6" type="ORF">CLV57_2655</name>
</gene>
<keyword evidence="3" id="KW-0408">Iron</keyword>
<keyword evidence="7" id="KW-1185">Reference proteome</keyword>
<name>A0A2H9VMF3_9SPHI</name>
<sequence length="112" mass="12463">MEWYKASDAITDKPPFMKRIKVKGKNICLVGYGGDIFAVSSTCPHAGADLSGGWCKDGKIICPFHRYAYDIKTGKGDPGQNDYIDTFPIEIREDGVYIGLVSFTETLKNMFK</sequence>
<evidence type="ECO:0000256" key="4">
    <source>
        <dbReference type="ARBA" id="ARBA00023014"/>
    </source>
</evidence>
<dbReference type="InterPro" id="IPR036922">
    <property type="entry name" value="Rieske_2Fe-2S_sf"/>
</dbReference>
<evidence type="ECO:0000256" key="3">
    <source>
        <dbReference type="ARBA" id="ARBA00023004"/>
    </source>
</evidence>
<keyword evidence="1" id="KW-0001">2Fe-2S</keyword>
<keyword evidence="4" id="KW-0411">Iron-sulfur</keyword>
<dbReference type="PANTHER" id="PTHR21496:SF23">
    <property type="entry name" value="3-PHENYLPROPIONATE_CINNAMIC ACID DIOXYGENASE FERREDOXIN SUBUNIT"/>
    <property type="match status" value="1"/>
</dbReference>
<dbReference type="CDD" id="cd03467">
    <property type="entry name" value="Rieske"/>
    <property type="match status" value="1"/>
</dbReference>
<evidence type="ECO:0000313" key="6">
    <source>
        <dbReference type="EMBL" id="PJJ79521.1"/>
    </source>
</evidence>
<evidence type="ECO:0000256" key="2">
    <source>
        <dbReference type="ARBA" id="ARBA00022723"/>
    </source>
</evidence>
<dbReference type="PROSITE" id="PS51296">
    <property type="entry name" value="RIESKE"/>
    <property type="match status" value="1"/>
</dbReference>
<dbReference type="GO" id="GO:0046872">
    <property type="term" value="F:metal ion binding"/>
    <property type="evidence" value="ECO:0007669"/>
    <property type="project" value="UniProtKB-KW"/>
</dbReference>